<dbReference type="PANTHER" id="PTHR43283:SF7">
    <property type="entry name" value="BETA-LACTAMASE-RELATED DOMAIN-CONTAINING PROTEIN"/>
    <property type="match status" value="1"/>
</dbReference>
<dbReference type="AlphaFoldDB" id="A0A6J6AG64"/>
<protein>
    <submittedName>
        <fullName evidence="2">Unannotated protein</fullName>
    </submittedName>
</protein>
<dbReference type="PANTHER" id="PTHR43283">
    <property type="entry name" value="BETA-LACTAMASE-RELATED"/>
    <property type="match status" value="1"/>
</dbReference>
<dbReference type="InterPro" id="IPR001466">
    <property type="entry name" value="Beta-lactam-related"/>
</dbReference>
<dbReference type="InterPro" id="IPR050789">
    <property type="entry name" value="Diverse_Enzym_Activities"/>
</dbReference>
<dbReference type="EMBL" id="CAETWZ010000046">
    <property type="protein sequence ID" value="CAB4367835.1"/>
    <property type="molecule type" value="Genomic_DNA"/>
</dbReference>
<dbReference type="SUPFAM" id="SSF56601">
    <property type="entry name" value="beta-lactamase/transpeptidase-like"/>
    <property type="match status" value="1"/>
</dbReference>
<proteinExistence type="predicted"/>
<accession>A0A6J6AG64</accession>
<evidence type="ECO:0000313" key="2">
    <source>
        <dbReference type="EMBL" id="CAB4367835.1"/>
    </source>
</evidence>
<dbReference type="Pfam" id="PF00144">
    <property type="entry name" value="Beta-lactamase"/>
    <property type="match status" value="1"/>
</dbReference>
<gene>
    <name evidence="2" type="ORF">UFOPK4179_00625</name>
</gene>
<dbReference type="Gene3D" id="3.40.710.10">
    <property type="entry name" value="DD-peptidase/beta-lactamase superfamily"/>
    <property type="match status" value="1"/>
</dbReference>
<dbReference type="InterPro" id="IPR012338">
    <property type="entry name" value="Beta-lactam/transpept-like"/>
</dbReference>
<organism evidence="2">
    <name type="scientific">freshwater metagenome</name>
    <dbReference type="NCBI Taxonomy" id="449393"/>
    <lineage>
        <taxon>unclassified sequences</taxon>
        <taxon>metagenomes</taxon>
        <taxon>ecological metagenomes</taxon>
    </lineage>
</organism>
<name>A0A6J6AG64_9ZZZZ</name>
<reference evidence="2" key="1">
    <citation type="submission" date="2020-05" db="EMBL/GenBank/DDBJ databases">
        <authorList>
            <person name="Chiriac C."/>
            <person name="Salcher M."/>
            <person name="Ghai R."/>
            <person name="Kavagutti S V."/>
        </authorList>
    </citation>
    <scope>NUCLEOTIDE SEQUENCE</scope>
</reference>
<evidence type="ECO:0000259" key="1">
    <source>
        <dbReference type="Pfam" id="PF00144"/>
    </source>
</evidence>
<sequence length="397" mass="44076">MSESATLSNWLEPPHNRWAFHHVADILDTVSISNKPSETTALPREFVDLNAVPFTAADGSATTWGRHLSETFCDAICVIHKGTIVDERYFNNLNDESQHLLMSVTKSVTAAALGISIGRGLLSINDLVTDIAPEFAGTSLDGCTVRHLIDMTAGTEFVENYDLYSDPDADNPLLEYERQSGFRPLGNRSVVGVMKHFVTYPLARPHGEIFDYRSPLTNIVARIIEIVNGMSFQEVLSRDVWTSFGMEHPANISVDPLGFPIAEAGMSCTVRDLARFGLAYLNNGSLNDRRVLPEPWVRETRETDDIARACYVDALEAELAENDDSPQWYSYHNAFWVKEPGAEFTGWGIFGQFIWVHQPSETVIARFSTYPAASSPALTSETLRGFNAIANFLTTQS</sequence>
<feature type="domain" description="Beta-lactamase-related" evidence="1">
    <location>
        <begin position="74"/>
        <end position="370"/>
    </location>
</feature>